<accession>A0A0V0GJ78</accession>
<dbReference type="AlphaFoldDB" id="A0A0V0GJ78"/>
<sequence>MHSSKQIEKRKWAFTPLKEEHGSPTFPSPILPGVLSYLSMLCVLHYIAIVTPHSSSLLVSNPCVKK</sequence>
<protein>
    <submittedName>
        <fullName evidence="1">Putative ovule protein</fullName>
    </submittedName>
</protein>
<evidence type="ECO:0000313" key="1">
    <source>
        <dbReference type="EMBL" id="JAP07323.1"/>
    </source>
</evidence>
<proteinExistence type="predicted"/>
<feature type="non-terminal residue" evidence="1">
    <location>
        <position position="66"/>
    </location>
</feature>
<reference evidence="1" key="1">
    <citation type="submission" date="2015-12" db="EMBL/GenBank/DDBJ databases">
        <title>Gene expression during late stages of embryo sac development: a critical building block for successful pollen-pistil interactions.</title>
        <authorList>
            <person name="Liu Y."/>
            <person name="Joly V."/>
            <person name="Sabar M."/>
            <person name="Matton D.P."/>
        </authorList>
    </citation>
    <scope>NUCLEOTIDE SEQUENCE</scope>
</reference>
<name>A0A0V0GJ78_SOLCH</name>
<organism evidence="1">
    <name type="scientific">Solanum chacoense</name>
    <name type="common">Chaco potato</name>
    <dbReference type="NCBI Taxonomy" id="4108"/>
    <lineage>
        <taxon>Eukaryota</taxon>
        <taxon>Viridiplantae</taxon>
        <taxon>Streptophyta</taxon>
        <taxon>Embryophyta</taxon>
        <taxon>Tracheophyta</taxon>
        <taxon>Spermatophyta</taxon>
        <taxon>Magnoliopsida</taxon>
        <taxon>eudicotyledons</taxon>
        <taxon>Gunneridae</taxon>
        <taxon>Pentapetalae</taxon>
        <taxon>asterids</taxon>
        <taxon>lamiids</taxon>
        <taxon>Solanales</taxon>
        <taxon>Solanaceae</taxon>
        <taxon>Solanoideae</taxon>
        <taxon>Solaneae</taxon>
        <taxon>Solanum</taxon>
    </lineage>
</organism>
<dbReference type="EMBL" id="GEDG01039000">
    <property type="protein sequence ID" value="JAP07323.1"/>
    <property type="molecule type" value="Transcribed_RNA"/>
</dbReference>